<keyword evidence="1" id="KW-0732">Signal</keyword>
<dbReference type="AlphaFoldDB" id="A0AAE1MCF9"/>
<name>A0AAE1MCF9_9FABA</name>
<evidence type="ECO:0000313" key="2">
    <source>
        <dbReference type="EMBL" id="KAK4260290.1"/>
    </source>
</evidence>
<sequence>MKLAFYLLMILAVFKVSTGSNLITESCRVASKGTQTSILISMLRALKASLRVHPLVSTSLWPCRFR</sequence>
<gene>
    <name evidence="2" type="ORF">QN277_003430</name>
</gene>
<dbReference type="Proteomes" id="UP001293593">
    <property type="component" value="Unassembled WGS sequence"/>
</dbReference>
<keyword evidence="3" id="KW-1185">Reference proteome</keyword>
<organism evidence="2 3">
    <name type="scientific">Acacia crassicarpa</name>
    <name type="common">northern wattle</name>
    <dbReference type="NCBI Taxonomy" id="499986"/>
    <lineage>
        <taxon>Eukaryota</taxon>
        <taxon>Viridiplantae</taxon>
        <taxon>Streptophyta</taxon>
        <taxon>Embryophyta</taxon>
        <taxon>Tracheophyta</taxon>
        <taxon>Spermatophyta</taxon>
        <taxon>Magnoliopsida</taxon>
        <taxon>eudicotyledons</taxon>
        <taxon>Gunneridae</taxon>
        <taxon>Pentapetalae</taxon>
        <taxon>rosids</taxon>
        <taxon>fabids</taxon>
        <taxon>Fabales</taxon>
        <taxon>Fabaceae</taxon>
        <taxon>Caesalpinioideae</taxon>
        <taxon>mimosoid clade</taxon>
        <taxon>Acacieae</taxon>
        <taxon>Acacia</taxon>
    </lineage>
</organism>
<protein>
    <submittedName>
        <fullName evidence="2">Uncharacterized protein</fullName>
    </submittedName>
</protein>
<comment type="caution">
    <text evidence="2">The sequence shown here is derived from an EMBL/GenBank/DDBJ whole genome shotgun (WGS) entry which is preliminary data.</text>
</comment>
<reference evidence="2" key="1">
    <citation type="submission" date="2023-10" db="EMBL/GenBank/DDBJ databases">
        <title>Chromosome-level genome of the transformable northern wattle, Acacia crassicarpa.</title>
        <authorList>
            <person name="Massaro I."/>
            <person name="Sinha N.R."/>
            <person name="Poethig S."/>
            <person name="Leichty A.R."/>
        </authorList>
    </citation>
    <scope>NUCLEOTIDE SEQUENCE</scope>
    <source>
        <strain evidence="2">Acra3RX</strain>
        <tissue evidence="2">Leaf</tissue>
    </source>
</reference>
<accession>A0AAE1MCF9</accession>
<evidence type="ECO:0000313" key="3">
    <source>
        <dbReference type="Proteomes" id="UP001293593"/>
    </source>
</evidence>
<dbReference type="EMBL" id="JAWXYG010000010">
    <property type="protein sequence ID" value="KAK4260290.1"/>
    <property type="molecule type" value="Genomic_DNA"/>
</dbReference>
<proteinExistence type="predicted"/>
<feature type="chain" id="PRO_5041956637" evidence="1">
    <location>
        <begin position="20"/>
        <end position="66"/>
    </location>
</feature>
<evidence type="ECO:0000256" key="1">
    <source>
        <dbReference type="SAM" id="SignalP"/>
    </source>
</evidence>
<feature type="signal peptide" evidence="1">
    <location>
        <begin position="1"/>
        <end position="19"/>
    </location>
</feature>